<dbReference type="InParanoid" id="A0A1D3CSF4"/>
<keyword evidence="3" id="KW-1185">Reference proteome</keyword>
<dbReference type="InterPro" id="IPR011249">
    <property type="entry name" value="Metalloenz_LuxS/M16"/>
</dbReference>
<dbReference type="VEuPathDB" id="ToxoDB:LOC34622930"/>
<dbReference type="InterPro" id="IPR013578">
    <property type="entry name" value="Peptidase_M16C_assoc"/>
</dbReference>
<evidence type="ECO:0000313" key="3">
    <source>
        <dbReference type="Proteomes" id="UP000095192"/>
    </source>
</evidence>
<name>A0A1D3CSF4_9EIME</name>
<gene>
    <name evidence="2" type="ORF">cyc_00945</name>
</gene>
<dbReference type="PANTHER" id="PTHR43016">
    <property type="entry name" value="PRESEQUENCE PROTEASE"/>
    <property type="match status" value="1"/>
</dbReference>
<dbReference type="GO" id="GO:0004222">
    <property type="term" value="F:metalloendopeptidase activity"/>
    <property type="evidence" value="ECO:0007669"/>
    <property type="project" value="TreeGrafter"/>
</dbReference>
<dbReference type="Pfam" id="PF08367">
    <property type="entry name" value="M16C_assoc"/>
    <property type="match status" value="1"/>
</dbReference>
<dbReference type="AlphaFoldDB" id="A0A1D3CSF4"/>
<reference evidence="2 3" key="1">
    <citation type="journal article" date="2016" name="BMC Genomics">
        <title>Comparative genomics reveals Cyclospora cayetanensis possesses coccidia-like metabolism and invasion components but unique surface antigens.</title>
        <authorList>
            <person name="Liu S."/>
            <person name="Wang L."/>
            <person name="Zheng H."/>
            <person name="Xu Z."/>
            <person name="Roellig D.M."/>
            <person name="Li N."/>
            <person name="Frace M.A."/>
            <person name="Tang K."/>
            <person name="Arrowood M.J."/>
            <person name="Moss D.M."/>
            <person name="Zhang L."/>
            <person name="Feng Y."/>
            <person name="Xiao L."/>
        </authorList>
    </citation>
    <scope>NUCLEOTIDE SEQUENCE [LARGE SCALE GENOMIC DNA]</scope>
    <source>
        <strain evidence="2 3">CHN_HEN01</strain>
    </source>
</reference>
<dbReference type="GO" id="GO:0046872">
    <property type="term" value="F:metal ion binding"/>
    <property type="evidence" value="ECO:0007669"/>
    <property type="project" value="InterPro"/>
</dbReference>
<dbReference type="PANTHER" id="PTHR43016:SF13">
    <property type="entry name" value="PRESEQUENCE PROTEASE, MITOCHONDRIAL"/>
    <property type="match status" value="1"/>
</dbReference>
<proteinExistence type="predicted"/>
<evidence type="ECO:0000259" key="1">
    <source>
        <dbReference type="SMART" id="SM01264"/>
    </source>
</evidence>
<dbReference type="Proteomes" id="UP000095192">
    <property type="component" value="Unassembled WGS sequence"/>
</dbReference>
<keyword evidence="2" id="KW-0378">Hydrolase</keyword>
<sequence length="189" mass="20275">MPYRRRAPQWDPRICLQTTPQSPENVATLPLLQRSDIDAEAEKIPIHVDSVGSVPLVTHDLPTSGLVYIDVALSLDALTLEEIQYLPLLGSMLTEAGTEQLPPEDLLPLIGQHTGGISASFAATPVPSVPYTVPEPVQAKGFLFLSGKTWLGSLLWWRRSLGVEGSGSNVWGDGKEVGGSVVPPAYGIN</sequence>
<dbReference type="GO" id="GO:0016485">
    <property type="term" value="P:protein processing"/>
    <property type="evidence" value="ECO:0007669"/>
    <property type="project" value="TreeGrafter"/>
</dbReference>
<dbReference type="SMART" id="SM01264">
    <property type="entry name" value="M16C_associated"/>
    <property type="match status" value="1"/>
</dbReference>
<keyword evidence="2" id="KW-0645">Protease</keyword>
<feature type="domain" description="Peptidase M16C associated" evidence="1">
    <location>
        <begin position="15"/>
        <end position="177"/>
    </location>
</feature>
<protein>
    <submittedName>
        <fullName evidence="2">Mitochondrial presequence protease related protein</fullName>
    </submittedName>
</protein>
<dbReference type="VEuPathDB" id="ToxoDB:cyc_00945"/>
<evidence type="ECO:0000313" key="2">
    <source>
        <dbReference type="EMBL" id="OEH74129.1"/>
    </source>
</evidence>
<dbReference type="Gene3D" id="3.30.830.10">
    <property type="entry name" value="Metalloenzyme, LuxS/M16 peptidase-like"/>
    <property type="match status" value="1"/>
</dbReference>
<comment type="caution">
    <text evidence="2">The sequence shown here is derived from an EMBL/GenBank/DDBJ whole genome shotgun (WGS) entry which is preliminary data.</text>
</comment>
<accession>A0A1D3CSF4</accession>
<dbReference type="SUPFAM" id="SSF63411">
    <property type="entry name" value="LuxS/MPP-like metallohydrolase"/>
    <property type="match status" value="1"/>
</dbReference>
<organism evidence="2 3">
    <name type="scientific">Cyclospora cayetanensis</name>
    <dbReference type="NCBI Taxonomy" id="88456"/>
    <lineage>
        <taxon>Eukaryota</taxon>
        <taxon>Sar</taxon>
        <taxon>Alveolata</taxon>
        <taxon>Apicomplexa</taxon>
        <taxon>Conoidasida</taxon>
        <taxon>Coccidia</taxon>
        <taxon>Eucoccidiorida</taxon>
        <taxon>Eimeriorina</taxon>
        <taxon>Eimeriidae</taxon>
        <taxon>Cyclospora</taxon>
    </lineage>
</organism>
<dbReference type="EMBL" id="JROU02002116">
    <property type="protein sequence ID" value="OEH74129.1"/>
    <property type="molecule type" value="Genomic_DNA"/>
</dbReference>